<sequence length="46" mass="5526">MRWHHFTDFIYCLLTVIRRQLTEDVNTVLVPAPKESYSDRCCLLNK</sequence>
<reference evidence="1" key="1">
    <citation type="submission" date="2014-11" db="EMBL/GenBank/DDBJ databases">
        <authorList>
            <person name="Amaro Gonzalez C."/>
        </authorList>
    </citation>
    <scope>NUCLEOTIDE SEQUENCE</scope>
</reference>
<organism evidence="1">
    <name type="scientific">Anguilla anguilla</name>
    <name type="common">European freshwater eel</name>
    <name type="synonym">Muraena anguilla</name>
    <dbReference type="NCBI Taxonomy" id="7936"/>
    <lineage>
        <taxon>Eukaryota</taxon>
        <taxon>Metazoa</taxon>
        <taxon>Chordata</taxon>
        <taxon>Craniata</taxon>
        <taxon>Vertebrata</taxon>
        <taxon>Euteleostomi</taxon>
        <taxon>Actinopterygii</taxon>
        <taxon>Neopterygii</taxon>
        <taxon>Teleostei</taxon>
        <taxon>Anguilliformes</taxon>
        <taxon>Anguillidae</taxon>
        <taxon>Anguilla</taxon>
    </lineage>
</organism>
<evidence type="ECO:0000313" key="1">
    <source>
        <dbReference type="EMBL" id="JAH80984.1"/>
    </source>
</evidence>
<protein>
    <submittedName>
        <fullName evidence="1">Uncharacterized protein</fullName>
    </submittedName>
</protein>
<dbReference type="AlphaFoldDB" id="A0A0E9VS81"/>
<name>A0A0E9VS81_ANGAN</name>
<dbReference type="EMBL" id="GBXM01027593">
    <property type="protein sequence ID" value="JAH80984.1"/>
    <property type="molecule type" value="Transcribed_RNA"/>
</dbReference>
<accession>A0A0E9VS81</accession>
<proteinExistence type="predicted"/>
<reference evidence="1" key="2">
    <citation type="journal article" date="2015" name="Fish Shellfish Immunol.">
        <title>Early steps in the European eel (Anguilla anguilla)-Vibrio vulnificus interaction in the gills: Role of the RtxA13 toxin.</title>
        <authorList>
            <person name="Callol A."/>
            <person name="Pajuelo D."/>
            <person name="Ebbesson L."/>
            <person name="Teles M."/>
            <person name="MacKenzie S."/>
            <person name="Amaro C."/>
        </authorList>
    </citation>
    <scope>NUCLEOTIDE SEQUENCE</scope>
</reference>